<sequence length="152" mass="17301">MTTTNALRVRPLAASDREQWAALWTAYLEFYETSVPTRTFDVYFDRLLGDDPQDFSGLVAELDGRLVGLTHYLFHRHGWKIENTCYLQDLYTDPAVRGQGVGKALIEAVYAAADAKNAPSVYWNTQDSNATARKLYDRIAQLTPFLKYQRAT</sequence>
<evidence type="ECO:0000313" key="5">
    <source>
        <dbReference type="Proteomes" id="UP000244880"/>
    </source>
</evidence>
<evidence type="ECO:0000256" key="1">
    <source>
        <dbReference type="ARBA" id="ARBA00022679"/>
    </source>
</evidence>
<keyword evidence="2" id="KW-0012">Acyltransferase</keyword>
<feature type="domain" description="N-acetyltransferase" evidence="3">
    <location>
        <begin position="7"/>
        <end position="152"/>
    </location>
</feature>
<evidence type="ECO:0000256" key="2">
    <source>
        <dbReference type="ARBA" id="ARBA00023315"/>
    </source>
</evidence>
<dbReference type="OrthoDB" id="9805924at2"/>
<keyword evidence="1" id="KW-0808">Transferase</keyword>
<dbReference type="AlphaFoldDB" id="A0A2R8BEZ4"/>
<dbReference type="InterPro" id="IPR050832">
    <property type="entry name" value="Bact_Acetyltransf"/>
</dbReference>
<protein>
    <recommendedName>
        <fullName evidence="3">N-acetyltransferase domain-containing protein</fullName>
    </recommendedName>
</protein>
<dbReference type="InterPro" id="IPR000182">
    <property type="entry name" value="GNAT_dom"/>
</dbReference>
<dbReference type="GO" id="GO:0016747">
    <property type="term" value="F:acyltransferase activity, transferring groups other than amino-acyl groups"/>
    <property type="evidence" value="ECO:0007669"/>
    <property type="project" value="InterPro"/>
</dbReference>
<dbReference type="CDD" id="cd04301">
    <property type="entry name" value="NAT_SF"/>
    <property type="match status" value="1"/>
</dbReference>
<keyword evidence="5" id="KW-1185">Reference proteome</keyword>
<name>A0A2R8BEZ4_9RHOB</name>
<organism evidence="4 5">
    <name type="scientific">Ascidiaceihabitans donghaensis</name>
    <dbReference type="NCBI Taxonomy" id="1510460"/>
    <lineage>
        <taxon>Bacteria</taxon>
        <taxon>Pseudomonadati</taxon>
        <taxon>Pseudomonadota</taxon>
        <taxon>Alphaproteobacteria</taxon>
        <taxon>Rhodobacterales</taxon>
        <taxon>Paracoccaceae</taxon>
        <taxon>Ascidiaceihabitans</taxon>
    </lineage>
</organism>
<gene>
    <name evidence="4" type="ORF">ASD8599_02385</name>
</gene>
<evidence type="ECO:0000259" key="3">
    <source>
        <dbReference type="PROSITE" id="PS51186"/>
    </source>
</evidence>
<dbReference type="RefSeq" id="WP_108828694.1">
    <property type="nucleotide sequence ID" value="NZ_OMOR01000001.1"/>
</dbReference>
<dbReference type="PROSITE" id="PS51186">
    <property type="entry name" value="GNAT"/>
    <property type="match status" value="1"/>
</dbReference>
<dbReference type="PANTHER" id="PTHR43877">
    <property type="entry name" value="AMINOALKYLPHOSPHONATE N-ACETYLTRANSFERASE-RELATED-RELATED"/>
    <property type="match status" value="1"/>
</dbReference>
<dbReference type="Gene3D" id="3.40.630.30">
    <property type="match status" value="1"/>
</dbReference>
<evidence type="ECO:0000313" key="4">
    <source>
        <dbReference type="EMBL" id="SPH21633.1"/>
    </source>
</evidence>
<dbReference type="Proteomes" id="UP000244880">
    <property type="component" value="Unassembled WGS sequence"/>
</dbReference>
<accession>A0A2R8BEZ4</accession>
<dbReference type="EMBL" id="OMOR01000001">
    <property type="protein sequence ID" value="SPH21633.1"/>
    <property type="molecule type" value="Genomic_DNA"/>
</dbReference>
<proteinExistence type="predicted"/>
<dbReference type="InterPro" id="IPR016181">
    <property type="entry name" value="Acyl_CoA_acyltransferase"/>
</dbReference>
<reference evidence="4 5" key="1">
    <citation type="submission" date="2018-03" db="EMBL/GenBank/DDBJ databases">
        <authorList>
            <person name="Keele B.F."/>
        </authorList>
    </citation>
    <scope>NUCLEOTIDE SEQUENCE [LARGE SCALE GENOMIC DNA]</scope>
    <source>
        <strain evidence="4 5">CECT 8599</strain>
    </source>
</reference>
<dbReference type="SUPFAM" id="SSF55729">
    <property type="entry name" value="Acyl-CoA N-acyltransferases (Nat)"/>
    <property type="match status" value="1"/>
</dbReference>
<dbReference type="Pfam" id="PF00583">
    <property type="entry name" value="Acetyltransf_1"/>
    <property type="match status" value="1"/>
</dbReference>